<evidence type="ECO:0000259" key="12">
    <source>
        <dbReference type="Pfam" id="PF00150"/>
    </source>
</evidence>
<dbReference type="Gene3D" id="3.20.20.80">
    <property type="entry name" value="Glycosidases"/>
    <property type="match status" value="1"/>
</dbReference>
<feature type="domain" description="Glycoside hydrolase family 5" evidence="12">
    <location>
        <begin position="70"/>
        <end position="319"/>
    </location>
</feature>
<keyword evidence="9" id="KW-0624">Polysaccharide degradation</keyword>
<dbReference type="AlphaFoldDB" id="A0AAD4HP78"/>
<dbReference type="FunFam" id="3.20.20.80:FF:000124">
    <property type="entry name" value="Exported cellulase"/>
    <property type="match status" value="1"/>
</dbReference>
<evidence type="ECO:0000256" key="8">
    <source>
        <dbReference type="ARBA" id="ARBA00023295"/>
    </source>
</evidence>
<keyword evidence="7" id="KW-0119">Carbohydrate metabolism</keyword>
<comment type="caution">
    <text evidence="13">The sequence shown here is derived from an EMBL/GenBank/DDBJ whole genome shotgun (WGS) entry which is preliminary data.</text>
</comment>
<gene>
    <name evidence="13" type="ORF">F5891DRAFT_1186614</name>
</gene>
<comment type="similarity">
    <text evidence="2 10">Belongs to the glycosyl hydrolase 5 (cellulase A) family.</text>
</comment>
<dbReference type="Proteomes" id="UP001195769">
    <property type="component" value="Unassembled WGS sequence"/>
</dbReference>
<evidence type="ECO:0000256" key="6">
    <source>
        <dbReference type="ARBA" id="ARBA00023001"/>
    </source>
</evidence>
<accession>A0AAD4HP78</accession>
<keyword evidence="4 11" id="KW-0732">Signal</keyword>
<protein>
    <recommendedName>
        <fullName evidence="3">cellulase</fullName>
        <ecNumber evidence="3">3.2.1.4</ecNumber>
    </recommendedName>
</protein>
<dbReference type="PROSITE" id="PS00659">
    <property type="entry name" value="GLYCOSYL_HYDROL_F5"/>
    <property type="match status" value="1"/>
</dbReference>
<feature type="chain" id="PRO_5042240544" description="cellulase" evidence="11">
    <location>
        <begin position="24"/>
        <end position="362"/>
    </location>
</feature>
<dbReference type="PANTHER" id="PTHR34142">
    <property type="entry name" value="ENDO-BETA-1,4-GLUCANASE A"/>
    <property type="match status" value="1"/>
</dbReference>
<dbReference type="GeneID" id="64661021"/>
<dbReference type="PANTHER" id="PTHR34142:SF5">
    <property type="entry name" value="CBM1 DOMAIN-CONTAINING PROTEIN"/>
    <property type="match status" value="1"/>
</dbReference>
<evidence type="ECO:0000313" key="13">
    <source>
        <dbReference type="EMBL" id="KAG1902489.1"/>
    </source>
</evidence>
<dbReference type="EC" id="3.2.1.4" evidence="3"/>
<evidence type="ECO:0000256" key="7">
    <source>
        <dbReference type="ARBA" id="ARBA00023277"/>
    </source>
</evidence>
<evidence type="ECO:0000256" key="1">
    <source>
        <dbReference type="ARBA" id="ARBA00000966"/>
    </source>
</evidence>
<dbReference type="InterPro" id="IPR001547">
    <property type="entry name" value="Glyco_hydro_5"/>
</dbReference>
<proteinExistence type="inferred from homology"/>
<dbReference type="GO" id="GO:0030245">
    <property type="term" value="P:cellulose catabolic process"/>
    <property type="evidence" value="ECO:0007669"/>
    <property type="project" value="UniProtKB-KW"/>
</dbReference>
<evidence type="ECO:0000256" key="3">
    <source>
        <dbReference type="ARBA" id="ARBA00012601"/>
    </source>
</evidence>
<reference evidence="13" key="1">
    <citation type="journal article" date="2020" name="New Phytol.">
        <title>Comparative genomics reveals dynamic genome evolution in host specialist ectomycorrhizal fungi.</title>
        <authorList>
            <person name="Lofgren L.A."/>
            <person name="Nguyen N.H."/>
            <person name="Vilgalys R."/>
            <person name="Ruytinx J."/>
            <person name="Liao H.L."/>
            <person name="Branco S."/>
            <person name="Kuo A."/>
            <person name="LaButti K."/>
            <person name="Lipzen A."/>
            <person name="Andreopoulos W."/>
            <person name="Pangilinan J."/>
            <person name="Riley R."/>
            <person name="Hundley H."/>
            <person name="Na H."/>
            <person name="Barry K."/>
            <person name="Grigoriev I.V."/>
            <person name="Stajich J.E."/>
            <person name="Kennedy P.G."/>
        </authorList>
    </citation>
    <scope>NUCLEOTIDE SEQUENCE</scope>
    <source>
        <strain evidence="13">FC203</strain>
    </source>
</reference>
<comment type="catalytic activity">
    <reaction evidence="1">
        <text>Endohydrolysis of (1-&gt;4)-beta-D-glucosidic linkages in cellulose, lichenin and cereal beta-D-glucans.</text>
        <dbReference type="EC" id="3.2.1.4"/>
    </reaction>
</comment>
<dbReference type="InterPro" id="IPR018087">
    <property type="entry name" value="Glyco_hydro_5_CS"/>
</dbReference>
<organism evidence="13 14">
    <name type="scientific">Suillus fuscotomentosus</name>
    <dbReference type="NCBI Taxonomy" id="1912939"/>
    <lineage>
        <taxon>Eukaryota</taxon>
        <taxon>Fungi</taxon>
        <taxon>Dikarya</taxon>
        <taxon>Basidiomycota</taxon>
        <taxon>Agaricomycotina</taxon>
        <taxon>Agaricomycetes</taxon>
        <taxon>Agaricomycetidae</taxon>
        <taxon>Boletales</taxon>
        <taxon>Suillineae</taxon>
        <taxon>Suillaceae</taxon>
        <taxon>Suillus</taxon>
    </lineage>
</organism>
<keyword evidence="8 10" id="KW-0326">Glycosidase</keyword>
<dbReference type="InterPro" id="IPR017853">
    <property type="entry name" value="GH"/>
</dbReference>
<evidence type="ECO:0000256" key="4">
    <source>
        <dbReference type="ARBA" id="ARBA00022729"/>
    </source>
</evidence>
<evidence type="ECO:0000256" key="9">
    <source>
        <dbReference type="ARBA" id="ARBA00023326"/>
    </source>
</evidence>
<evidence type="ECO:0000256" key="11">
    <source>
        <dbReference type="SAM" id="SignalP"/>
    </source>
</evidence>
<keyword evidence="14" id="KW-1185">Reference proteome</keyword>
<evidence type="ECO:0000256" key="10">
    <source>
        <dbReference type="RuleBase" id="RU361153"/>
    </source>
</evidence>
<keyword evidence="5 10" id="KW-0378">Hydrolase</keyword>
<dbReference type="GO" id="GO:0008810">
    <property type="term" value="F:cellulase activity"/>
    <property type="evidence" value="ECO:0007669"/>
    <property type="project" value="UniProtKB-EC"/>
</dbReference>
<dbReference type="SUPFAM" id="SSF51445">
    <property type="entry name" value="(Trans)glycosidases"/>
    <property type="match status" value="1"/>
</dbReference>
<evidence type="ECO:0000313" key="14">
    <source>
        <dbReference type="Proteomes" id="UP001195769"/>
    </source>
</evidence>
<keyword evidence="6" id="KW-0136">Cellulose degradation</keyword>
<name>A0AAD4HP78_9AGAM</name>
<sequence length="362" mass="38849">MAINFLHSFVAAVLSTTTVLVNAQTSAPLQFAGVNIAGFDFGCGTDGTCSASGAVPPIFQLSGIDGAGQMQHFFDDGYNVFRLPVGWQYLTNDQMTGVLDETQFANYNTLVSDCLSTGAYCLIDIHNYARYNGQVIGQGGPSNEVFAELWSNIASYWKNETKVIFGVMNEPHDIPNISAWAESGMCSLVRLQPFGKLAPSTQMILLPGTNYASAKTFVSSGSADALDEVKNPDGTFTNLIMDVHKYLDYDGSGTNAECVTNGIDDTWTPLATWLRANGRQALNSETGGGNVESCINYLSQAISYQASQSDVILGYIGWAAGSFATNYVLSQVPSYSGTSWNDTLLVSMAMSPRTNKFVVTVA</sequence>
<dbReference type="RefSeq" id="XP_041228064.1">
    <property type="nucleotide sequence ID" value="XM_041366723.1"/>
</dbReference>
<dbReference type="EMBL" id="JABBWK010000017">
    <property type="protein sequence ID" value="KAG1902489.1"/>
    <property type="molecule type" value="Genomic_DNA"/>
</dbReference>
<feature type="signal peptide" evidence="11">
    <location>
        <begin position="1"/>
        <end position="23"/>
    </location>
</feature>
<evidence type="ECO:0000256" key="2">
    <source>
        <dbReference type="ARBA" id="ARBA00005641"/>
    </source>
</evidence>
<dbReference type="Pfam" id="PF00150">
    <property type="entry name" value="Cellulase"/>
    <property type="match status" value="1"/>
</dbReference>
<evidence type="ECO:0000256" key="5">
    <source>
        <dbReference type="ARBA" id="ARBA00022801"/>
    </source>
</evidence>